<gene>
    <name evidence="2" type="ORF">GURASL_17070</name>
</gene>
<dbReference type="RefSeq" id="WP_282003454.1">
    <property type="nucleotide sequence ID" value="NZ_AP027151.1"/>
</dbReference>
<dbReference type="EMBL" id="AP027151">
    <property type="protein sequence ID" value="BDV42784.1"/>
    <property type="molecule type" value="Genomic_DNA"/>
</dbReference>
<dbReference type="Proteomes" id="UP001317705">
    <property type="component" value="Chromosome"/>
</dbReference>
<keyword evidence="1" id="KW-0732">Signal</keyword>
<evidence type="ECO:0000256" key="1">
    <source>
        <dbReference type="SAM" id="SignalP"/>
    </source>
</evidence>
<sequence length="120" mass="12684">MRKAIIVLLLLLPIPAFAVDRTNIPHFWTGSVLGIAADTALYHYAGQMGPGERTVTASGIALVPGVINEIVDEFTGDHFGWDDVAADALGAVAGAFAAELVNGQLWISASGRQIRLVGKW</sequence>
<proteinExistence type="predicted"/>
<feature type="chain" id="PRO_5047080091" description="Lipoprotein" evidence="1">
    <location>
        <begin position="19"/>
        <end position="120"/>
    </location>
</feature>
<feature type="signal peptide" evidence="1">
    <location>
        <begin position="1"/>
        <end position="18"/>
    </location>
</feature>
<evidence type="ECO:0008006" key="4">
    <source>
        <dbReference type="Google" id="ProtNLM"/>
    </source>
</evidence>
<evidence type="ECO:0000313" key="3">
    <source>
        <dbReference type="Proteomes" id="UP001317705"/>
    </source>
</evidence>
<keyword evidence="3" id="KW-1185">Reference proteome</keyword>
<organism evidence="2 3">
    <name type="scientific">Geotalea uraniireducens</name>
    <dbReference type="NCBI Taxonomy" id="351604"/>
    <lineage>
        <taxon>Bacteria</taxon>
        <taxon>Pseudomonadati</taxon>
        <taxon>Thermodesulfobacteriota</taxon>
        <taxon>Desulfuromonadia</taxon>
        <taxon>Geobacterales</taxon>
        <taxon>Geobacteraceae</taxon>
        <taxon>Geotalea</taxon>
    </lineage>
</organism>
<reference evidence="2 3" key="1">
    <citation type="submission" date="2022-12" db="EMBL/GenBank/DDBJ databases">
        <title>Polyphasic characterization of Geotalea uranireducens NIT-SL11 newly isolated from a complex of sewage sludge and microbially reduced graphene oxide.</title>
        <authorList>
            <person name="Xie L."/>
            <person name="Yoshida N."/>
            <person name="Meng L."/>
        </authorList>
    </citation>
    <scope>NUCLEOTIDE SEQUENCE [LARGE SCALE GENOMIC DNA]</scope>
    <source>
        <strain evidence="2 3">NIT-SL11</strain>
    </source>
</reference>
<accession>A0ABM8EKQ4</accession>
<name>A0ABM8EKQ4_9BACT</name>
<evidence type="ECO:0000313" key="2">
    <source>
        <dbReference type="EMBL" id="BDV42784.1"/>
    </source>
</evidence>
<protein>
    <recommendedName>
        <fullName evidence="4">Lipoprotein</fullName>
    </recommendedName>
</protein>